<dbReference type="OrthoDB" id="5625074at2"/>
<organism evidence="1 2">
    <name type="scientific">Methylovulum psychrotolerans</name>
    <dbReference type="NCBI Taxonomy" id="1704499"/>
    <lineage>
        <taxon>Bacteria</taxon>
        <taxon>Pseudomonadati</taxon>
        <taxon>Pseudomonadota</taxon>
        <taxon>Gammaproteobacteria</taxon>
        <taxon>Methylococcales</taxon>
        <taxon>Methylococcaceae</taxon>
        <taxon>Methylovulum</taxon>
    </lineage>
</organism>
<dbReference type="InterPro" id="IPR029060">
    <property type="entry name" value="PIN-like_dom_sf"/>
</dbReference>
<dbReference type="RefSeq" id="WP_088617710.1">
    <property type="nucleotide sequence ID" value="NZ_CP022129.1"/>
</dbReference>
<dbReference type="CDD" id="cd18687">
    <property type="entry name" value="PIN_VapC-like"/>
    <property type="match status" value="1"/>
</dbReference>
<dbReference type="KEGG" id="mpsy:CEK71_01415"/>
<protein>
    <submittedName>
        <fullName evidence="1">DNA-binding protein</fullName>
    </submittedName>
</protein>
<dbReference type="AlphaFoldDB" id="A0A1Z4BU47"/>
<keyword evidence="2" id="KW-1185">Reference proteome</keyword>
<accession>A0A1Z4BU47</accession>
<sequence length="162" mass="17694">MAKTIQRVYIETSVVSYLTARPSNNTIRSACQQITQAWWDSGRLTVASYISPYVVEEASAGDPIAAAERIGALRALHVLPITDEIPQLAEFLLLGGGLPAKARIDALHIACAAYHEIDVLLTWNCTHIANPVQLPVMRGLCAAKGYRLPELVTPFELMEVLP</sequence>
<gene>
    <name evidence="1" type="ORF">CEK71_01415</name>
</gene>
<keyword evidence="1" id="KW-0238">DNA-binding</keyword>
<reference evidence="1 2" key="1">
    <citation type="submission" date="2017-06" db="EMBL/GenBank/DDBJ databases">
        <title>Genome Sequencing of the methanotroph Methylovulum psychrotolerants str. HV10-M2 isolated from a high-altitude environment.</title>
        <authorList>
            <person name="Mateos-Rivera A."/>
        </authorList>
    </citation>
    <scope>NUCLEOTIDE SEQUENCE [LARGE SCALE GENOMIC DNA]</scope>
    <source>
        <strain evidence="1 2">HV10_M2</strain>
    </source>
</reference>
<proteinExistence type="predicted"/>
<name>A0A1Z4BU47_9GAMM</name>
<dbReference type="Proteomes" id="UP000197019">
    <property type="component" value="Chromosome"/>
</dbReference>
<dbReference type="GO" id="GO:0003677">
    <property type="term" value="F:DNA binding"/>
    <property type="evidence" value="ECO:0007669"/>
    <property type="project" value="UniProtKB-KW"/>
</dbReference>
<evidence type="ECO:0000313" key="1">
    <source>
        <dbReference type="EMBL" id="ASF44827.1"/>
    </source>
</evidence>
<evidence type="ECO:0000313" key="2">
    <source>
        <dbReference type="Proteomes" id="UP000197019"/>
    </source>
</evidence>
<dbReference type="EMBL" id="CP022129">
    <property type="protein sequence ID" value="ASF44827.1"/>
    <property type="molecule type" value="Genomic_DNA"/>
</dbReference>
<dbReference type="SUPFAM" id="SSF88723">
    <property type="entry name" value="PIN domain-like"/>
    <property type="match status" value="1"/>
</dbReference>